<keyword evidence="1 2" id="KW-0728">SH3 domain</keyword>
<sequence length="984" mass="111175">MNIDLLDDLRNYLKNRCALERDYAQSLAKLNTSYSKRSSTFLTFVSNEDDNSDIKTLYSSWRIYQEETEKHAKNRQSQFEQLATVCETLKTLRSHKIQVAKKCLDNYLKKMHEEIVNSVNEIDKTRKLYFEEEHLAKQARDKEEKIKKRKTGIFASFTNLQNKKERTSAHREASDIQSTQARNDYIMALAAGNAHFDHYYNQDLINLMLTIDDYVLDKCRGYMLNLLKVEKDSAQSWYDVNEKATDLVDHTSADYTNSIFLRDPNSTSLTEILSYEFQACDNDPIDTISLDHNADIALRNEGQKWFTWFSKECRNLNRLSAQLVKLQALLSEGHKTVDLPGSGQVDIENRIDEIRQQLRKCEISKLKAKARLQAIKESGAEVEDFIAFEAQVATEIKQQSLEVDNLNLTSLSRTPSMRSHSELEAKLSSKSESENVSTGGHQTVRPESSSSIEQLDSPDRELLQMGTSIESTSPAPTSAAYSAANQTSWGDYDPTQAWDNEPSVPTAATTTVSNAYNGINEDGQQQQQQTADEYRQQSTDLNDDRMDNDSYQQHNTQENFYDDFNQQQQQDQPMADGFALIGKQCFVLYSYTAQNDDELTIIEQEILNVVNAADKDWVQAQNKDGQYGYVPASYLQEVSMNEHYDTATSDIQATMPNDISTYNENNDEQQYPITPANNQWTIDEPPSNTISSLAQQQQQSEINIQQASLTISQNDNKQMEQSNEQTINNDDDDNEQHDITYVRALYDYIATNSEEISFKSGDLIKIIDQDSDDGWWTGQTTDGHVVDSCNKNGTPTDNESNGMQQQQQPLPPPPQMESCDGDDDEDETTLSALPPLPPPPPPPPPTETITGSVQPPSFAPPPKPMQLMAPQAVVIIQPTPEIESRPAIGTESSSSLLPSENENYADQINIDHRRSNTGGEDMDQKNDQQQQQSSVCVSMAIAAHEISETITQQAIDDSMLELERRRSSATSSNQDPNNRKLDEN</sequence>
<dbReference type="PROSITE" id="PS50002">
    <property type="entry name" value="SH3"/>
    <property type="match status" value="2"/>
</dbReference>
<feature type="compositionally biased region" description="Low complexity" evidence="4">
    <location>
        <begin position="891"/>
        <end position="902"/>
    </location>
</feature>
<feature type="compositionally biased region" description="Basic and acidic residues" evidence="4">
    <location>
        <begin position="419"/>
        <end position="433"/>
    </location>
</feature>
<dbReference type="PANTHER" id="PTHR15735">
    <property type="entry name" value="FCH AND DOUBLE SH3 DOMAINS PROTEIN"/>
    <property type="match status" value="1"/>
</dbReference>
<reference evidence="7" key="2">
    <citation type="journal article" date="2021" name="World Allergy Organ. J.">
        <title>Chromosome-level assembly of Dermatophagoides farinae genome and transcriptome reveals two novel allergens Der f 37 and Der f 39.</title>
        <authorList>
            <person name="Chen J."/>
            <person name="Cai Z."/>
            <person name="Fan D."/>
            <person name="Hu J."/>
            <person name="Hou Y."/>
            <person name="He Y."/>
            <person name="Zhang Z."/>
            <person name="Zhao Z."/>
            <person name="Gao P."/>
            <person name="Hu W."/>
            <person name="Sun J."/>
            <person name="Li J."/>
            <person name="Ji K."/>
        </authorList>
    </citation>
    <scope>NUCLEOTIDE SEQUENCE</scope>
    <source>
        <strain evidence="7">JKM2019</strain>
    </source>
</reference>
<dbReference type="GO" id="GO:0030833">
    <property type="term" value="P:regulation of actin filament polymerization"/>
    <property type="evidence" value="ECO:0007669"/>
    <property type="project" value="TreeGrafter"/>
</dbReference>
<dbReference type="EMBL" id="SDOV01000001">
    <property type="protein sequence ID" value="KAH7644763.1"/>
    <property type="molecule type" value="Genomic_DNA"/>
</dbReference>
<dbReference type="SUPFAM" id="SSF103657">
    <property type="entry name" value="BAR/IMD domain-like"/>
    <property type="match status" value="1"/>
</dbReference>
<dbReference type="InterPro" id="IPR031160">
    <property type="entry name" value="F_BAR_dom"/>
</dbReference>
<feature type="compositionally biased region" description="Polar residues" evidence="4">
    <location>
        <begin position="435"/>
        <end position="454"/>
    </location>
</feature>
<feature type="region of interest" description="Disordered" evidence="4">
    <location>
        <begin position="961"/>
        <end position="984"/>
    </location>
</feature>
<feature type="domain" description="SH3" evidence="5">
    <location>
        <begin position="580"/>
        <end position="640"/>
    </location>
</feature>
<dbReference type="Gene3D" id="2.30.30.40">
    <property type="entry name" value="SH3 Domains"/>
    <property type="match status" value="2"/>
</dbReference>
<name>A0A9D4P605_DERFA</name>
<dbReference type="Pfam" id="PF00018">
    <property type="entry name" value="SH3_1"/>
    <property type="match status" value="1"/>
</dbReference>
<feature type="compositionally biased region" description="Acidic residues" evidence="4">
    <location>
        <begin position="819"/>
        <end position="828"/>
    </location>
</feature>
<feature type="domain" description="SH3" evidence="5">
    <location>
        <begin position="737"/>
        <end position="798"/>
    </location>
</feature>
<protein>
    <submittedName>
        <fullName evidence="7">F-bar and double sh3 domains protein 1-like</fullName>
    </submittedName>
</protein>
<feature type="region of interest" description="Disordered" evidence="4">
    <location>
        <begin position="714"/>
        <end position="735"/>
    </location>
</feature>
<keyword evidence="3" id="KW-0175">Coiled coil</keyword>
<evidence type="ECO:0000256" key="3">
    <source>
        <dbReference type="PROSITE-ProRule" id="PRU01077"/>
    </source>
</evidence>
<evidence type="ECO:0000259" key="5">
    <source>
        <dbReference type="PROSITE" id="PS50002"/>
    </source>
</evidence>
<feature type="compositionally biased region" description="Pro residues" evidence="4">
    <location>
        <begin position="834"/>
        <end position="846"/>
    </location>
</feature>
<dbReference type="PANTHER" id="PTHR15735:SF21">
    <property type="entry name" value="PROTEIN NERVOUS WRECK"/>
    <property type="match status" value="1"/>
</dbReference>
<feature type="compositionally biased region" description="Low complexity" evidence="4">
    <location>
        <begin position="471"/>
        <end position="484"/>
    </location>
</feature>
<gene>
    <name evidence="7" type="ORF">HUG17_0301</name>
</gene>
<evidence type="ECO:0000256" key="4">
    <source>
        <dbReference type="SAM" id="MobiDB-lite"/>
    </source>
</evidence>
<accession>A0A9D4P605</accession>
<evidence type="ECO:0000256" key="1">
    <source>
        <dbReference type="ARBA" id="ARBA00022443"/>
    </source>
</evidence>
<dbReference type="GO" id="GO:0055037">
    <property type="term" value="C:recycling endosome"/>
    <property type="evidence" value="ECO:0007669"/>
    <property type="project" value="TreeGrafter"/>
</dbReference>
<dbReference type="PRINTS" id="PR00452">
    <property type="entry name" value="SH3DOMAIN"/>
</dbReference>
<dbReference type="Pfam" id="PF14604">
    <property type="entry name" value="SH3_9"/>
    <property type="match status" value="1"/>
</dbReference>
<feature type="region of interest" description="Disordered" evidence="4">
    <location>
        <begin position="470"/>
        <end position="506"/>
    </location>
</feature>
<dbReference type="SMART" id="SM00326">
    <property type="entry name" value="SH3"/>
    <property type="match status" value="2"/>
</dbReference>
<dbReference type="GO" id="GO:0031594">
    <property type="term" value="C:neuromuscular junction"/>
    <property type="evidence" value="ECO:0007669"/>
    <property type="project" value="TreeGrafter"/>
</dbReference>
<evidence type="ECO:0000259" key="6">
    <source>
        <dbReference type="PROSITE" id="PS51741"/>
    </source>
</evidence>
<feature type="region of interest" description="Disordered" evidence="4">
    <location>
        <begin position="522"/>
        <end position="551"/>
    </location>
</feature>
<feature type="domain" description="F-BAR" evidence="6">
    <location>
        <begin position="1"/>
        <end position="256"/>
    </location>
</feature>
<dbReference type="PROSITE" id="PS51741">
    <property type="entry name" value="F_BAR"/>
    <property type="match status" value="1"/>
</dbReference>
<dbReference type="SUPFAM" id="SSF50044">
    <property type="entry name" value="SH3-domain"/>
    <property type="match status" value="2"/>
</dbReference>
<dbReference type="InterPro" id="IPR001452">
    <property type="entry name" value="SH3_domain"/>
</dbReference>
<feature type="compositionally biased region" description="Polar residues" evidence="4">
    <location>
        <begin position="714"/>
        <end position="728"/>
    </location>
</feature>
<feature type="region of interest" description="Disordered" evidence="4">
    <location>
        <begin position="778"/>
        <end position="936"/>
    </location>
</feature>
<feature type="compositionally biased region" description="Polar residues" evidence="4">
    <location>
        <begin position="789"/>
        <end position="803"/>
    </location>
</feature>
<dbReference type="InterPro" id="IPR001060">
    <property type="entry name" value="FCH_dom"/>
</dbReference>
<feature type="region of interest" description="Disordered" evidence="4">
    <location>
        <begin position="412"/>
        <end position="456"/>
    </location>
</feature>
<evidence type="ECO:0000256" key="2">
    <source>
        <dbReference type="PROSITE-ProRule" id="PRU00192"/>
    </source>
</evidence>
<dbReference type="CDD" id="cd00174">
    <property type="entry name" value="SH3"/>
    <property type="match status" value="1"/>
</dbReference>
<dbReference type="InterPro" id="IPR036028">
    <property type="entry name" value="SH3-like_dom_sf"/>
</dbReference>
<dbReference type="AlphaFoldDB" id="A0A9D4P605"/>
<organism evidence="7">
    <name type="scientific">Dermatophagoides farinae</name>
    <name type="common">American house dust mite</name>
    <dbReference type="NCBI Taxonomy" id="6954"/>
    <lineage>
        <taxon>Eukaryota</taxon>
        <taxon>Metazoa</taxon>
        <taxon>Ecdysozoa</taxon>
        <taxon>Arthropoda</taxon>
        <taxon>Chelicerata</taxon>
        <taxon>Arachnida</taxon>
        <taxon>Acari</taxon>
        <taxon>Acariformes</taxon>
        <taxon>Sarcoptiformes</taxon>
        <taxon>Astigmata</taxon>
        <taxon>Psoroptidia</taxon>
        <taxon>Analgoidea</taxon>
        <taxon>Pyroglyphidae</taxon>
        <taxon>Dermatophagoidinae</taxon>
        <taxon>Dermatophagoides</taxon>
    </lineage>
</organism>
<dbReference type="GO" id="GO:0007274">
    <property type="term" value="P:neuromuscular synaptic transmission"/>
    <property type="evidence" value="ECO:0007669"/>
    <property type="project" value="TreeGrafter"/>
</dbReference>
<reference evidence="7" key="1">
    <citation type="submission" date="2020-06" db="EMBL/GenBank/DDBJ databases">
        <authorList>
            <person name="Ji K."/>
            <person name="Li J."/>
        </authorList>
    </citation>
    <scope>NUCLEOTIDE SEQUENCE</scope>
    <source>
        <strain evidence="7">JKM2019</strain>
        <tissue evidence="7">Whole body</tissue>
    </source>
</reference>
<dbReference type="InterPro" id="IPR027267">
    <property type="entry name" value="AH/BAR_dom_sf"/>
</dbReference>
<comment type="caution">
    <text evidence="7">The sequence shown here is derived from an EMBL/GenBank/DDBJ whole genome shotgun (WGS) entry which is preliminary data.</text>
</comment>
<proteinExistence type="predicted"/>
<evidence type="ECO:0000313" key="7">
    <source>
        <dbReference type="EMBL" id="KAH7644763.1"/>
    </source>
</evidence>
<dbReference type="Pfam" id="PF00611">
    <property type="entry name" value="FCH"/>
    <property type="match status" value="1"/>
</dbReference>
<dbReference type="Gene3D" id="1.20.1270.60">
    <property type="entry name" value="Arfaptin homology (AH) domain/BAR domain"/>
    <property type="match status" value="1"/>
</dbReference>
<dbReference type="Proteomes" id="UP000828236">
    <property type="component" value="Unassembled WGS sequence"/>
</dbReference>